<sequence length="161" mass="17914">MPRLQQQLCHSSRLLPSCRTHSMQQSRQSYSQPPLDHLSHSRSPPNLQSLSRPPPGLQCHSRPPPDLQRIALLWRSPLVGCLHNQVLSTSLVSSGRCSWNSCMTPSHYSLLKRGFGDEPPLILDSGPDTPQPDTRASSPGFLPGSKPDARPKSPPQFMKRR</sequence>
<feature type="compositionally biased region" description="Polar residues" evidence="1">
    <location>
        <begin position="41"/>
        <end position="51"/>
    </location>
</feature>
<feature type="compositionally biased region" description="Pro residues" evidence="1">
    <location>
        <begin position="52"/>
        <end position="63"/>
    </location>
</feature>
<dbReference type="Proteomes" id="UP001434883">
    <property type="component" value="Unassembled WGS sequence"/>
</dbReference>
<reference evidence="2 3" key="1">
    <citation type="submission" date="2021-06" db="EMBL/GenBank/DDBJ databases">
        <authorList>
            <person name="Palmer J.M."/>
        </authorList>
    </citation>
    <scope>NUCLEOTIDE SEQUENCE [LARGE SCALE GENOMIC DNA]</scope>
    <source>
        <strain evidence="2 3">XC_2019</strain>
        <tissue evidence="2">Muscle</tissue>
    </source>
</reference>
<name>A0ABV0S3E6_9TELE</name>
<evidence type="ECO:0000256" key="1">
    <source>
        <dbReference type="SAM" id="MobiDB-lite"/>
    </source>
</evidence>
<proteinExistence type="predicted"/>
<accession>A0ABV0S3E6</accession>
<evidence type="ECO:0000313" key="2">
    <source>
        <dbReference type="EMBL" id="MEQ2214072.1"/>
    </source>
</evidence>
<organism evidence="2 3">
    <name type="scientific">Xenoophorus captivus</name>
    <dbReference type="NCBI Taxonomy" id="1517983"/>
    <lineage>
        <taxon>Eukaryota</taxon>
        <taxon>Metazoa</taxon>
        <taxon>Chordata</taxon>
        <taxon>Craniata</taxon>
        <taxon>Vertebrata</taxon>
        <taxon>Euteleostomi</taxon>
        <taxon>Actinopterygii</taxon>
        <taxon>Neopterygii</taxon>
        <taxon>Teleostei</taxon>
        <taxon>Neoteleostei</taxon>
        <taxon>Acanthomorphata</taxon>
        <taxon>Ovalentaria</taxon>
        <taxon>Atherinomorphae</taxon>
        <taxon>Cyprinodontiformes</taxon>
        <taxon>Goodeidae</taxon>
        <taxon>Xenoophorus</taxon>
    </lineage>
</organism>
<evidence type="ECO:0000313" key="3">
    <source>
        <dbReference type="Proteomes" id="UP001434883"/>
    </source>
</evidence>
<feature type="region of interest" description="Disordered" evidence="1">
    <location>
        <begin position="20"/>
        <end position="63"/>
    </location>
</feature>
<feature type="compositionally biased region" description="Polar residues" evidence="1">
    <location>
        <begin position="20"/>
        <end position="32"/>
    </location>
</feature>
<feature type="region of interest" description="Disordered" evidence="1">
    <location>
        <begin position="119"/>
        <end position="161"/>
    </location>
</feature>
<keyword evidence="3" id="KW-1185">Reference proteome</keyword>
<protein>
    <submittedName>
        <fullName evidence="2">Uncharacterized protein</fullName>
    </submittedName>
</protein>
<gene>
    <name evidence="2" type="ORF">XENOCAPTIV_028621</name>
</gene>
<comment type="caution">
    <text evidence="2">The sequence shown here is derived from an EMBL/GenBank/DDBJ whole genome shotgun (WGS) entry which is preliminary data.</text>
</comment>
<dbReference type="EMBL" id="JAHRIN010066715">
    <property type="protein sequence ID" value="MEQ2214072.1"/>
    <property type="molecule type" value="Genomic_DNA"/>
</dbReference>